<reference evidence="2" key="1">
    <citation type="submission" date="2021-11" db="EMBL/GenBank/DDBJ databases">
        <authorList>
            <person name="Bulgarelli D."/>
        </authorList>
    </citation>
    <scope>NUCLEOTIDE SEQUENCE</scope>
    <source>
        <strain evidence="2">Bi133</strain>
    </source>
</reference>
<evidence type="ECO:0000313" key="2">
    <source>
        <dbReference type="EMBL" id="CAH0146857.1"/>
    </source>
</evidence>
<name>A0A9W4PBC0_9BACI</name>
<organism evidence="2 3">
    <name type="scientific">Peribacillus simplex</name>
    <dbReference type="NCBI Taxonomy" id="1478"/>
    <lineage>
        <taxon>Bacteria</taxon>
        <taxon>Bacillati</taxon>
        <taxon>Bacillota</taxon>
        <taxon>Bacilli</taxon>
        <taxon>Bacillales</taxon>
        <taxon>Bacillaceae</taxon>
        <taxon>Peribacillus</taxon>
    </lineage>
</organism>
<gene>
    <name evidence="2" type="ORF">SRABI133_00610</name>
</gene>
<dbReference type="EMBL" id="CAKKMG010000004">
    <property type="protein sequence ID" value="CAH0146857.1"/>
    <property type="molecule type" value="Genomic_DNA"/>
</dbReference>
<comment type="caution">
    <text evidence="2">The sequence shown here is derived from an EMBL/GenBank/DDBJ whole genome shotgun (WGS) entry which is preliminary data.</text>
</comment>
<proteinExistence type="predicted"/>
<dbReference type="Proteomes" id="UP000789326">
    <property type="component" value="Unassembled WGS sequence"/>
</dbReference>
<feature type="region of interest" description="Disordered" evidence="1">
    <location>
        <begin position="20"/>
        <end position="45"/>
    </location>
</feature>
<evidence type="ECO:0000256" key="1">
    <source>
        <dbReference type="SAM" id="MobiDB-lite"/>
    </source>
</evidence>
<accession>A0A9W4PBC0</accession>
<dbReference type="AlphaFoldDB" id="A0A9W4PBC0"/>
<protein>
    <submittedName>
        <fullName evidence="2">Uncharacterized protein</fullName>
    </submittedName>
</protein>
<feature type="compositionally biased region" description="Basic residues" evidence="1">
    <location>
        <begin position="26"/>
        <end position="36"/>
    </location>
</feature>
<evidence type="ECO:0000313" key="3">
    <source>
        <dbReference type="Proteomes" id="UP000789326"/>
    </source>
</evidence>
<sequence length="143" mass="16770">MKEFYRNVKTKLIWRGGYETPAGKRVQGRPHRRKPRRLPDRPRKASAWSEINVQIVQAKKTIGKPIFIEFAYSLKHNSKYGLGFFTEKLFKTLKKIVLKLINNGELSIPKELAFLLFFFLYNKRGSFLLVSENGFEHKKTPLV</sequence>